<evidence type="ECO:0000313" key="3">
    <source>
        <dbReference type="EMBL" id="RAK59637.1"/>
    </source>
</evidence>
<dbReference type="OrthoDB" id="9806359at2"/>
<dbReference type="GO" id="GO:0000271">
    <property type="term" value="P:polysaccharide biosynthetic process"/>
    <property type="evidence" value="ECO:0007669"/>
    <property type="project" value="InterPro"/>
</dbReference>
<protein>
    <submittedName>
        <fullName evidence="3">Mannose-1-phosphate guanylyltransferase/mannose-6-phosphate isomerase</fullName>
        <ecNumber evidence="3">2.7.7.13</ecNumber>
        <ecNumber evidence="3">5.3.1.8</ecNumber>
    </submittedName>
</protein>
<organism evidence="3 4">
    <name type="scientific">Phenylobacterium hankyongense</name>
    <dbReference type="NCBI Taxonomy" id="1813876"/>
    <lineage>
        <taxon>Bacteria</taxon>
        <taxon>Pseudomonadati</taxon>
        <taxon>Pseudomonadota</taxon>
        <taxon>Alphaproteobacteria</taxon>
        <taxon>Caulobacterales</taxon>
        <taxon>Caulobacteraceae</taxon>
        <taxon>Phenylobacterium</taxon>
    </lineage>
</organism>
<dbReference type="NCBIfam" id="TIGR01479">
    <property type="entry name" value="GMP_PMI"/>
    <property type="match status" value="1"/>
</dbReference>
<evidence type="ECO:0000259" key="2">
    <source>
        <dbReference type="Pfam" id="PF00483"/>
    </source>
</evidence>
<comment type="caution">
    <text evidence="3">The sequence shown here is derived from an EMBL/GenBank/DDBJ whole genome shotgun (WGS) entry which is preliminary data.</text>
</comment>
<dbReference type="GO" id="GO:0004476">
    <property type="term" value="F:mannose-6-phosphate isomerase activity"/>
    <property type="evidence" value="ECO:0007669"/>
    <property type="project" value="UniProtKB-EC"/>
</dbReference>
<dbReference type="RefSeq" id="WP_111456930.1">
    <property type="nucleotide sequence ID" value="NZ_QFYP01000001.1"/>
</dbReference>
<dbReference type="EMBL" id="QFYP01000001">
    <property type="protein sequence ID" value="RAK59637.1"/>
    <property type="molecule type" value="Genomic_DNA"/>
</dbReference>
<evidence type="ECO:0000313" key="4">
    <source>
        <dbReference type="Proteomes" id="UP000249842"/>
    </source>
</evidence>
<name>A0A328AYG7_9CAUL</name>
<dbReference type="Pfam" id="PF00483">
    <property type="entry name" value="NTP_transferase"/>
    <property type="match status" value="1"/>
</dbReference>
<feature type="domain" description="Nucleotidyl transferase" evidence="2">
    <location>
        <begin position="6"/>
        <end position="284"/>
    </location>
</feature>
<dbReference type="SUPFAM" id="SSF53448">
    <property type="entry name" value="Nucleotide-diphospho-sugar transferases"/>
    <property type="match status" value="1"/>
</dbReference>
<sequence length="354" mass="36680">MAKITPVIMSGGSGTRLWPVSRRASPKQFHALGGAHTLIQETALRSQGPLFDAPVVVCNAAHAEIARTQLTAAGVAPQLIMLEPMARNTAPCAVAAAAALAARDPDALLLLLPADHDITDVPAYQAVMAAGRQAAIDGALVVFGLKPSRPETGYGYIRAGAGDGPVRPVEAFVEKPDAATAARFLADPAYSWNAGMFLFSARAFLEEARRLAPEVAEAAEAAVREARVVDGIMPLGPSFETAPSISIDYAVMEKTSLAVVAPCDLGWSDVGAWQAIWELADKTASGDVFQGDVTAVQTAGCLVRSDGPPVVVAGVEGLAVIVQDGVVLVTRRDASEPLKAAVEAMKAAGRGDLL</sequence>
<accession>A0A328AYG7</accession>
<keyword evidence="3" id="KW-0548">Nucleotidyltransferase</keyword>
<gene>
    <name evidence="3" type="ORF">DJ021_07385</name>
</gene>
<dbReference type="EC" id="2.7.7.13" evidence="3"/>
<dbReference type="InterPro" id="IPR005835">
    <property type="entry name" value="NTP_transferase_dom"/>
</dbReference>
<dbReference type="AlphaFoldDB" id="A0A328AYG7"/>
<reference evidence="4" key="1">
    <citation type="submission" date="2018-05" db="EMBL/GenBank/DDBJ databases">
        <authorList>
            <person name="Li X."/>
        </authorList>
    </citation>
    <scope>NUCLEOTIDE SEQUENCE [LARGE SCALE GENOMIC DNA]</scope>
    <source>
        <strain evidence="4">HKS-05</strain>
    </source>
</reference>
<proteinExistence type="inferred from homology"/>
<comment type="similarity">
    <text evidence="1">Belongs to the mannose-6-phosphate isomerase type 2 family.</text>
</comment>
<keyword evidence="4" id="KW-1185">Reference proteome</keyword>
<dbReference type="PANTHER" id="PTHR46390">
    <property type="entry name" value="MANNOSE-1-PHOSPHATE GUANYLYLTRANSFERASE"/>
    <property type="match status" value="1"/>
</dbReference>
<dbReference type="InterPro" id="IPR029044">
    <property type="entry name" value="Nucleotide-diphossugar_trans"/>
</dbReference>
<dbReference type="PANTHER" id="PTHR46390:SF1">
    <property type="entry name" value="MANNOSE-1-PHOSPHATE GUANYLYLTRANSFERASE"/>
    <property type="match status" value="1"/>
</dbReference>
<dbReference type="InterPro" id="IPR049577">
    <property type="entry name" value="GMPP_N"/>
</dbReference>
<dbReference type="InterPro" id="IPR051161">
    <property type="entry name" value="Mannose-6P_isomerase_type2"/>
</dbReference>
<dbReference type="SUPFAM" id="SSF159283">
    <property type="entry name" value="Guanosine diphospho-D-mannose pyrophosphorylase/mannose-6-phosphate isomerase linker domain"/>
    <property type="match status" value="1"/>
</dbReference>
<dbReference type="EC" id="5.3.1.8" evidence="3"/>
<keyword evidence="3" id="KW-0413">Isomerase</keyword>
<dbReference type="GO" id="GO:0009298">
    <property type="term" value="P:GDP-mannose biosynthetic process"/>
    <property type="evidence" value="ECO:0007669"/>
    <property type="project" value="TreeGrafter"/>
</dbReference>
<evidence type="ECO:0000256" key="1">
    <source>
        <dbReference type="RuleBase" id="RU004190"/>
    </source>
</evidence>
<dbReference type="Gene3D" id="3.90.550.10">
    <property type="entry name" value="Spore Coat Polysaccharide Biosynthesis Protein SpsA, Chain A"/>
    <property type="match status" value="1"/>
</dbReference>
<dbReference type="InterPro" id="IPR006375">
    <property type="entry name" value="Man1P_GuaTrfase/Man6P_Isoase"/>
</dbReference>
<dbReference type="CDD" id="cd02509">
    <property type="entry name" value="GDP-M1P_Guanylyltransferase"/>
    <property type="match status" value="1"/>
</dbReference>
<dbReference type="GO" id="GO:0004475">
    <property type="term" value="F:mannose-1-phosphate guanylyltransferase (GTP) activity"/>
    <property type="evidence" value="ECO:0007669"/>
    <property type="project" value="UniProtKB-EC"/>
</dbReference>
<keyword evidence="3" id="KW-0808">Transferase</keyword>
<dbReference type="Proteomes" id="UP000249842">
    <property type="component" value="Unassembled WGS sequence"/>
</dbReference>